<evidence type="ECO:0000313" key="1">
    <source>
        <dbReference type="EMBL" id="MBW0516171.1"/>
    </source>
</evidence>
<gene>
    <name evidence="1" type="ORF">O181_055886</name>
</gene>
<protein>
    <submittedName>
        <fullName evidence="1">Uncharacterized protein</fullName>
    </submittedName>
</protein>
<name>A0A9Q3EC87_9BASI</name>
<dbReference type="Proteomes" id="UP000765509">
    <property type="component" value="Unassembled WGS sequence"/>
</dbReference>
<dbReference type="OrthoDB" id="1296566at2759"/>
<organism evidence="1 2">
    <name type="scientific">Austropuccinia psidii MF-1</name>
    <dbReference type="NCBI Taxonomy" id="1389203"/>
    <lineage>
        <taxon>Eukaryota</taxon>
        <taxon>Fungi</taxon>
        <taxon>Dikarya</taxon>
        <taxon>Basidiomycota</taxon>
        <taxon>Pucciniomycotina</taxon>
        <taxon>Pucciniomycetes</taxon>
        <taxon>Pucciniales</taxon>
        <taxon>Sphaerophragmiaceae</taxon>
        <taxon>Austropuccinia</taxon>
    </lineage>
</organism>
<comment type="caution">
    <text evidence="1">The sequence shown here is derived from an EMBL/GenBank/DDBJ whole genome shotgun (WGS) entry which is preliminary data.</text>
</comment>
<evidence type="ECO:0000313" key="2">
    <source>
        <dbReference type="Proteomes" id="UP000765509"/>
    </source>
</evidence>
<proteinExistence type="predicted"/>
<keyword evidence="2" id="KW-1185">Reference proteome</keyword>
<sequence length="123" mass="13398">MLDCLGLRSRKSIHCDNQAAVSVPTDNSLCKKMRYLLQASFFVNDVICTHNIDTMWVSTSKQHANILTKPLPGPSTMVARGQIIILGGGVMTRAIAWSSRSIKIIPVVDTKPNAAQLQLSSCT</sequence>
<dbReference type="EMBL" id="AVOT02025092">
    <property type="protein sequence ID" value="MBW0516171.1"/>
    <property type="molecule type" value="Genomic_DNA"/>
</dbReference>
<reference evidence="1" key="1">
    <citation type="submission" date="2021-03" db="EMBL/GenBank/DDBJ databases">
        <title>Draft genome sequence of rust myrtle Austropuccinia psidii MF-1, a brazilian biotype.</title>
        <authorList>
            <person name="Quecine M.C."/>
            <person name="Pachon D.M.R."/>
            <person name="Bonatelli M.L."/>
            <person name="Correr F.H."/>
            <person name="Franceschini L.M."/>
            <person name="Leite T.F."/>
            <person name="Margarido G.R.A."/>
            <person name="Almeida C.A."/>
            <person name="Ferrarezi J.A."/>
            <person name="Labate C.A."/>
        </authorList>
    </citation>
    <scope>NUCLEOTIDE SEQUENCE</scope>
    <source>
        <strain evidence="1">MF-1</strain>
    </source>
</reference>
<dbReference type="AlphaFoldDB" id="A0A9Q3EC87"/>
<accession>A0A9Q3EC87</accession>